<evidence type="ECO:0000256" key="4">
    <source>
        <dbReference type="RuleBase" id="RU361260"/>
    </source>
</evidence>
<feature type="compositionally biased region" description="Low complexity" evidence="5">
    <location>
        <begin position="44"/>
        <end position="59"/>
    </location>
</feature>
<dbReference type="SMART" id="SM00498">
    <property type="entry name" value="FH2"/>
    <property type="match status" value="1"/>
</dbReference>
<keyword evidence="6" id="KW-1133">Transmembrane helix</keyword>
<dbReference type="GO" id="GO:0016020">
    <property type="term" value="C:membrane"/>
    <property type="evidence" value="ECO:0007669"/>
    <property type="project" value="UniProtKB-SubCell"/>
</dbReference>
<dbReference type="Gene3D" id="1.20.58.2220">
    <property type="entry name" value="Formin, FH2 domain"/>
    <property type="match status" value="1"/>
</dbReference>
<dbReference type="PANTHER" id="PTHR23213:SF354">
    <property type="entry name" value="FORMIN-LIKE PROTEIN 4"/>
    <property type="match status" value="1"/>
</dbReference>
<dbReference type="EMBL" id="JADCNL010000008">
    <property type="protein sequence ID" value="KAG0470349.1"/>
    <property type="molecule type" value="Genomic_DNA"/>
</dbReference>
<evidence type="ECO:0000256" key="2">
    <source>
        <dbReference type="ARBA" id="ARBA00022729"/>
    </source>
</evidence>
<feature type="region of interest" description="Disordered" evidence="5">
    <location>
        <begin position="172"/>
        <end position="193"/>
    </location>
</feature>
<feature type="region of interest" description="Disordered" evidence="5">
    <location>
        <begin position="328"/>
        <end position="347"/>
    </location>
</feature>
<keyword evidence="10" id="KW-1185">Reference proteome</keyword>
<evidence type="ECO:0000256" key="7">
    <source>
        <dbReference type="SAM" id="SignalP"/>
    </source>
</evidence>
<protein>
    <recommendedName>
        <fullName evidence="4">Formin-like protein</fullName>
    </recommendedName>
</protein>
<dbReference type="PANTHER" id="PTHR23213">
    <property type="entry name" value="FORMIN-RELATED"/>
    <property type="match status" value="1"/>
</dbReference>
<name>A0A835UP13_VANPL</name>
<evidence type="ECO:0000256" key="5">
    <source>
        <dbReference type="SAM" id="MobiDB-lite"/>
    </source>
</evidence>
<feature type="region of interest" description="Disordered" evidence="5">
    <location>
        <begin position="32"/>
        <end position="65"/>
    </location>
</feature>
<evidence type="ECO:0000256" key="1">
    <source>
        <dbReference type="ARBA" id="ARBA00004167"/>
    </source>
</evidence>
<dbReference type="InterPro" id="IPR027643">
    <property type="entry name" value="Formin-like_plant"/>
</dbReference>
<dbReference type="Pfam" id="PF02181">
    <property type="entry name" value="FH2"/>
    <property type="match status" value="1"/>
</dbReference>
<gene>
    <name evidence="9" type="ORF">HPP92_017049</name>
</gene>
<evidence type="ECO:0000256" key="3">
    <source>
        <dbReference type="ARBA" id="ARBA00025793"/>
    </source>
</evidence>
<evidence type="ECO:0000256" key="6">
    <source>
        <dbReference type="SAM" id="Phobius"/>
    </source>
</evidence>
<dbReference type="GO" id="GO:0045010">
    <property type="term" value="P:actin nucleation"/>
    <property type="evidence" value="ECO:0007669"/>
    <property type="project" value="InterPro"/>
</dbReference>
<feature type="compositionally biased region" description="Basic and acidic residues" evidence="5">
    <location>
        <begin position="172"/>
        <end position="183"/>
    </location>
</feature>
<organism evidence="9 10">
    <name type="scientific">Vanilla planifolia</name>
    <name type="common">Vanilla</name>
    <dbReference type="NCBI Taxonomy" id="51239"/>
    <lineage>
        <taxon>Eukaryota</taxon>
        <taxon>Viridiplantae</taxon>
        <taxon>Streptophyta</taxon>
        <taxon>Embryophyta</taxon>
        <taxon>Tracheophyta</taxon>
        <taxon>Spermatophyta</taxon>
        <taxon>Magnoliopsida</taxon>
        <taxon>Liliopsida</taxon>
        <taxon>Asparagales</taxon>
        <taxon>Orchidaceae</taxon>
        <taxon>Vanilloideae</taxon>
        <taxon>Vanilleae</taxon>
        <taxon>Vanilla</taxon>
    </lineage>
</organism>
<dbReference type="InterPro" id="IPR042201">
    <property type="entry name" value="FH2_Formin_sf"/>
</dbReference>
<dbReference type="GO" id="GO:0051015">
    <property type="term" value="F:actin filament binding"/>
    <property type="evidence" value="ECO:0007669"/>
    <property type="project" value="InterPro"/>
</dbReference>
<feature type="region of interest" description="Disordered" evidence="5">
    <location>
        <begin position="206"/>
        <end position="292"/>
    </location>
</feature>
<feature type="compositionally biased region" description="Low complexity" evidence="5">
    <location>
        <begin position="716"/>
        <end position="728"/>
    </location>
</feature>
<proteinExistence type="inferred from homology"/>
<feature type="transmembrane region" description="Helical" evidence="6">
    <location>
        <begin position="70"/>
        <end position="92"/>
    </location>
</feature>
<keyword evidence="6" id="KW-0812">Transmembrane</keyword>
<feature type="signal peptide" evidence="7">
    <location>
        <begin position="1"/>
        <end position="27"/>
    </location>
</feature>
<dbReference type="PROSITE" id="PS51444">
    <property type="entry name" value="FH2"/>
    <property type="match status" value="1"/>
</dbReference>
<feature type="chain" id="PRO_5032283168" description="Formin-like protein" evidence="7">
    <location>
        <begin position="28"/>
        <end position="777"/>
    </location>
</feature>
<feature type="compositionally biased region" description="Pro residues" evidence="5">
    <location>
        <begin position="217"/>
        <end position="275"/>
    </location>
</feature>
<feature type="compositionally biased region" description="Basic and acidic residues" evidence="5">
    <location>
        <begin position="277"/>
        <end position="291"/>
    </location>
</feature>
<evidence type="ECO:0000259" key="8">
    <source>
        <dbReference type="PROSITE" id="PS51444"/>
    </source>
</evidence>
<comment type="similarity">
    <text evidence="3">Belongs to the formin-like family. Class-I subfamily.</text>
</comment>
<comment type="caution">
    <text evidence="9">The sequence shown here is derived from an EMBL/GenBank/DDBJ whole genome shotgun (WGS) entry which is preliminary data.</text>
</comment>
<keyword evidence="2 7" id="KW-0732">Signal</keyword>
<dbReference type="SUPFAM" id="SSF101447">
    <property type="entry name" value="Formin homology 2 domain (FH2 domain)"/>
    <property type="match status" value="1"/>
</dbReference>
<sequence>MDSTMINRPWPSLLLLLLCSLSTVSLSSSPLRHLLQSSPPPPQNIQNPPSLSVPTSSTPQQNKNSESRKIATAVVATAACSFALSGLIFFVFHRLSAKRRRSDQSLQFTGPIHPFRPNSDATLKGVIVEEKGHGVKYWQDLDSPAAPLICDRCKSLLKGSPEKEGDVLLAEKRQRQRRNDHGSQEIPLLPSDYVDSSSFVAPLRSFGDAPQQQKSPQLPPPAPPPTPPPVSPPPPPPPAPPAKKSPAPPPPPAGRRGPAPPPPPRSTSKKPPPVPESVKDRPRLKPLHWDKVTPANAGQSMVWDKITDGSIGFDDDLMEALFGYVPTSKPSSYKPGNSSAGRSSNTNTGAAAVPAQIFLLEPRKSQNIAIVLRTLAVSRQEIIDGLIDGHDLAVDTLEKLSRIAPTPEEESLILSFSGDPFRLADAESFLLQILRSVPSAFPRIASLHFRRSTYEPEILNLRQSLQILEFACQELRTRGLFLKLLEAILKAGNRMNAGTARGNAQAFDLTALCKLSDVKSTDGKTTLLHFVVEEVARSEGKQCATITRSQSIRLSGSKNEAGVGEIDAYRQAREERKREYMTLGLPIVAALSVEFTNVNKAAGIDHDSLTGGCSALANRVGEIREVIRSWKGEEGGFVMEMMEFVEQATGEIEKVKEEQERTMEMVKRTTEYYQPGASKDKAAQPLQLFVIVRNFLAMVDQACADISKNLQKKKPAAPLASTSTASPTEGAGGRSPAAVSVAYLKENRITTRFPNLPARFMSDNWSISSSDSEEDDF</sequence>
<dbReference type="AlphaFoldDB" id="A0A835UP13"/>
<comment type="subcellular location">
    <subcellularLocation>
        <location evidence="1">Membrane</location>
        <topology evidence="1">Single-pass membrane protein</topology>
    </subcellularLocation>
</comment>
<reference evidence="9 10" key="1">
    <citation type="journal article" date="2020" name="Nat. Food">
        <title>A phased Vanilla planifolia genome enables genetic improvement of flavour and production.</title>
        <authorList>
            <person name="Hasing T."/>
            <person name="Tang H."/>
            <person name="Brym M."/>
            <person name="Khazi F."/>
            <person name="Huang T."/>
            <person name="Chambers A.H."/>
        </authorList>
    </citation>
    <scope>NUCLEOTIDE SEQUENCE [LARGE SCALE GENOMIC DNA]</scope>
    <source>
        <tissue evidence="9">Leaf</tissue>
    </source>
</reference>
<feature type="region of interest" description="Disordered" evidence="5">
    <location>
        <begin position="713"/>
        <end position="735"/>
    </location>
</feature>
<dbReference type="Proteomes" id="UP000636800">
    <property type="component" value="Unassembled WGS sequence"/>
</dbReference>
<evidence type="ECO:0000313" key="10">
    <source>
        <dbReference type="Proteomes" id="UP000636800"/>
    </source>
</evidence>
<feature type="domain" description="FH2" evidence="8">
    <location>
        <begin position="274"/>
        <end position="725"/>
    </location>
</feature>
<accession>A0A835UP13</accession>
<dbReference type="InterPro" id="IPR015425">
    <property type="entry name" value="FH2_Formin"/>
</dbReference>
<keyword evidence="6" id="KW-0472">Membrane</keyword>
<evidence type="ECO:0000313" key="9">
    <source>
        <dbReference type="EMBL" id="KAG0470349.1"/>
    </source>
</evidence>